<dbReference type="OMA" id="FWISLAP"/>
<reference evidence="7 8" key="1">
    <citation type="submission" date="2008-07" db="EMBL/GenBank/DDBJ databases">
        <authorList>
            <person name="El-Sayed N."/>
            <person name="Caler E."/>
            <person name="Inman J."/>
            <person name="Amedeo P."/>
            <person name="Hass B."/>
            <person name="Wortman J."/>
        </authorList>
    </citation>
    <scope>NUCLEOTIDE SEQUENCE [LARGE SCALE GENOMIC DNA]</scope>
    <source>
        <strain evidence="8">ATCC 50983 / TXsc</strain>
    </source>
</reference>
<dbReference type="Pfam" id="PF00069">
    <property type="entry name" value="Pkinase"/>
    <property type="match status" value="1"/>
</dbReference>
<dbReference type="Gene3D" id="1.10.510.10">
    <property type="entry name" value="Transferase(Phosphotransferase) domain 1"/>
    <property type="match status" value="1"/>
</dbReference>
<evidence type="ECO:0000256" key="4">
    <source>
        <dbReference type="RuleBase" id="RU000304"/>
    </source>
</evidence>
<evidence type="ECO:0000256" key="1">
    <source>
        <dbReference type="ARBA" id="ARBA00022741"/>
    </source>
</evidence>
<dbReference type="Proteomes" id="UP000007800">
    <property type="component" value="Unassembled WGS sequence"/>
</dbReference>
<dbReference type="OrthoDB" id="312720at2759"/>
<feature type="non-terminal residue" evidence="7">
    <location>
        <position position="453"/>
    </location>
</feature>
<evidence type="ECO:0000259" key="6">
    <source>
        <dbReference type="PROSITE" id="PS50011"/>
    </source>
</evidence>
<feature type="binding site" evidence="3">
    <location>
        <position position="219"/>
    </location>
    <ligand>
        <name>ATP</name>
        <dbReference type="ChEBI" id="CHEBI:30616"/>
    </ligand>
</feature>
<dbReference type="InterPro" id="IPR017441">
    <property type="entry name" value="Protein_kinase_ATP_BS"/>
</dbReference>
<evidence type="ECO:0000256" key="3">
    <source>
        <dbReference type="PROSITE-ProRule" id="PRU10141"/>
    </source>
</evidence>
<keyword evidence="2 3" id="KW-0067">ATP-binding</keyword>
<dbReference type="GeneID" id="9050491"/>
<gene>
    <name evidence="7" type="ORF">Pmar_PMAR014423</name>
</gene>
<proteinExistence type="inferred from homology"/>
<dbReference type="PROSITE" id="PS00108">
    <property type="entry name" value="PROTEIN_KINASE_ST"/>
    <property type="match status" value="1"/>
</dbReference>
<dbReference type="InterPro" id="IPR008271">
    <property type="entry name" value="Ser/Thr_kinase_AS"/>
</dbReference>
<dbReference type="InterPro" id="IPR000719">
    <property type="entry name" value="Prot_kinase_dom"/>
</dbReference>
<dbReference type="InParanoid" id="C5LE76"/>
<dbReference type="RefSeq" id="XP_002773152.1">
    <property type="nucleotide sequence ID" value="XM_002773106.1"/>
</dbReference>
<dbReference type="GO" id="GO:0004674">
    <property type="term" value="F:protein serine/threonine kinase activity"/>
    <property type="evidence" value="ECO:0007669"/>
    <property type="project" value="UniProtKB-KW"/>
</dbReference>
<evidence type="ECO:0000313" key="7">
    <source>
        <dbReference type="EMBL" id="EER04968.1"/>
    </source>
</evidence>
<dbReference type="GO" id="GO:0005524">
    <property type="term" value="F:ATP binding"/>
    <property type="evidence" value="ECO:0007669"/>
    <property type="project" value="UniProtKB-UniRule"/>
</dbReference>
<dbReference type="PROSITE" id="PS00107">
    <property type="entry name" value="PROTEIN_KINASE_ATP"/>
    <property type="match status" value="1"/>
</dbReference>
<evidence type="ECO:0000256" key="5">
    <source>
        <dbReference type="SAM" id="MobiDB-lite"/>
    </source>
</evidence>
<sequence>SMQSSSRFLQSSSCPSRVMNSINYIRHELDYLGHEVAQVLDKVLSFDTSEDEVIRRVEDILLQGRDSHLDHIHVYTKHQPLDGGVVGIRAPPQQEEEENTPGDEIFDDTLTLHIDQGAFLLLVLPPGDSNLYYEDGLTDKQELGLTDPTLRRILLIVIRVLSKLKQRALMPTITTQHLHQWFSALEVNYGDIDFQCLIGEGGYGRVYRARYMHKHVACKVFRGGGTTRQQPRDKVDDNDHHHPPLHPEQQHISKDFWISLAPRYSLLTEYIPCGSLFDLLHRTHPGHKKSHDIDGWSLPRVVSIGREICLGMSYLHTHGVLHCDLKSSNVLISESWEVKICDFGLSFMTGESNRDARLPLGCVGTHHWMAPEILRGEEYSQYADVYSFGMILWEMVYRMIPYAHLSALQVIGIVGYGHRVHHHGPSRPLLPMDDCPMPLRNIMMRSLRYVPAT</sequence>
<protein>
    <submittedName>
        <fullName evidence="7">B-Raf proto-oncogene serine/threonine-protein kinase, putative</fullName>
    </submittedName>
</protein>
<dbReference type="InterPro" id="IPR051681">
    <property type="entry name" value="Ser/Thr_Kinases-Pseudokinases"/>
</dbReference>
<comment type="similarity">
    <text evidence="4">Belongs to the protein kinase superfamily.</text>
</comment>
<keyword evidence="7" id="KW-0808">Transferase</keyword>
<dbReference type="Gene3D" id="3.30.200.20">
    <property type="entry name" value="Phosphorylase Kinase, domain 1"/>
    <property type="match status" value="1"/>
</dbReference>
<dbReference type="EMBL" id="GG681153">
    <property type="protein sequence ID" value="EER04968.1"/>
    <property type="molecule type" value="Genomic_DNA"/>
</dbReference>
<dbReference type="SMART" id="SM00220">
    <property type="entry name" value="S_TKc"/>
    <property type="match status" value="1"/>
</dbReference>
<name>C5LE76_PERM5</name>
<accession>C5LE76</accession>
<dbReference type="PANTHER" id="PTHR44329">
    <property type="entry name" value="SERINE/THREONINE-PROTEIN KINASE TNNI3K-RELATED"/>
    <property type="match status" value="1"/>
</dbReference>
<keyword evidence="8" id="KW-1185">Reference proteome</keyword>
<feature type="domain" description="Protein kinase" evidence="6">
    <location>
        <begin position="192"/>
        <end position="453"/>
    </location>
</feature>
<feature type="compositionally biased region" description="Basic and acidic residues" evidence="5">
    <location>
        <begin position="230"/>
        <end position="242"/>
    </location>
</feature>
<dbReference type="PROSITE" id="PS50011">
    <property type="entry name" value="PROTEIN_KINASE_DOM"/>
    <property type="match status" value="1"/>
</dbReference>
<keyword evidence="7" id="KW-0418">Kinase</keyword>
<dbReference type="PANTHER" id="PTHR44329:SF298">
    <property type="entry name" value="MIXED LINEAGE KINASE DOMAIN-LIKE PROTEIN"/>
    <property type="match status" value="1"/>
</dbReference>
<dbReference type="AlphaFoldDB" id="C5LE76"/>
<keyword evidence="4" id="KW-0723">Serine/threonine-protein kinase</keyword>
<evidence type="ECO:0000256" key="2">
    <source>
        <dbReference type="ARBA" id="ARBA00022840"/>
    </source>
</evidence>
<evidence type="ECO:0000313" key="8">
    <source>
        <dbReference type="Proteomes" id="UP000007800"/>
    </source>
</evidence>
<organism evidence="8">
    <name type="scientific">Perkinsus marinus (strain ATCC 50983 / TXsc)</name>
    <dbReference type="NCBI Taxonomy" id="423536"/>
    <lineage>
        <taxon>Eukaryota</taxon>
        <taxon>Sar</taxon>
        <taxon>Alveolata</taxon>
        <taxon>Perkinsozoa</taxon>
        <taxon>Perkinsea</taxon>
        <taxon>Perkinsida</taxon>
        <taxon>Perkinsidae</taxon>
        <taxon>Perkinsus</taxon>
    </lineage>
</organism>
<feature type="non-terminal residue" evidence="7">
    <location>
        <position position="1"/>
    </location>
</feature>
<keyword evidence="1 3" id="KW-0547">Nucleotide-binding</keyword>
<feature type="region of interest" description="Disordered" evidence="5">
    <location>
        <begin position="224"/>
        <end position="248"/>
    </location>
</feature>
<dbReference type="SUPFAM" id="SSF56112">
    <property type="entry name" value="Protein kinase-like (PK-like)"/>
    <property type="match status" value="1"/>
</dbReference>
<dbReference type="InterPro" id="IPR011009">
    <property type="entry name" value="Kinase-like_dom_sf"/>
</dbReference>